<evidence type="ECO:0000313" key="3">
    <source>
        <dbReference type="Proteomes" id="UP000317171"/>
    </source>
</evidence>
<dbReference type="KEGG" id="gaz:Pan241w_20590"/>
<evidence type="ECO:0000313" key="2">
    <source>
        <dbReference type="EMBL" id="QDT41979.1"/>
    </source>
</evidence>
<name>A0A517RDM8_9PLAN</name>
<protein>
    <submittedName>
        <fullName evidence="2">Neutral/alkaline non-lysosomal ceramidase</fullName>
    </submittedName>
</protein>
<keyword evidence="1" id="KW-0732">Signal</keyword>
<dbReference type="Proteomes" id="UP000317171">
    <property type="component" value="Chromosome"/>
</dbReference>
<feature type="chain" id="PRO_5022022298" evidence="1">
    <location>
        <begin position="25"/>
        <end position="478"/>
    </location>
</feature>
<proteinExistence type="predicted"/>
<reference evidence="2 3" key="1">
    <citation type="submission" date="2019-02" db="EMBL/GenBank/DDBJ databases">
        <title>Deep-cultivation of Planctomycetes and their phenomic and genomic characterization uncovers novel biology.</title>
        <authorList>
            <person name="Wiegand S."/>
            <person name="Jogler M."/>
            <person name="Boedeker C."/>
            <person name="Pinto D."/>
            <person name="Vollmers J."/>
            <person name="Rivas-Marin E."/>
            <person name="Kohn T."/>
            <person name="Peeters S.H."/>
            <person name="Heuer A."/>
            <person name="Rast P."/>
            <person name="Oberbeckmann S."/>
            <person name="Bunk B."/>
            <person name="Jeske O."/>
            <person name="Meyerdierks A."/>
            <person name="Storesund J.E."/>
            <person name="Kallscheuer N."/>
            <person name="Luecker S."/>
            <person name="Lage O.M."/>
            <person name="Pohl T."/>
            <person name="Merkel B.J."/>
            <person name="Hornburger P."/>
            <person name="Mueller R.-W."/>
            <person name="Bruemmer F."/>
            <person name="Labrenz M."/>
            <person name="Spormann A.M."/>
            <person name="Op den Camp H."/>
            <person name="Overmann J."/>
            <person name="Amann R."/>
            <person name="Jetten M.S.M."/>
            <person name="Mascher T."/>
            <person name="Medema M.H."/>
            <person name="Devos D.P."/>
            <person name="Kaster A.-K."/>
            <person name="Ovreas L."/>
            <person name="Rohde M."/>
            <person name="Galperin M.Y."/>
            <person name="Jogler C."/>
        </authorList>
    </citation>
    <scope>NUCLEOTIDE SEQUENCE [LARGE SCALE GENOMIC DNA]</scope>
    <source>
        <strain evidence="2 3">Pan241w</strain>
    </source>
</reference>
<organism evidence="2 3">
    <name type="scientific">Gimesia alba</name>
    <dbReference type="NCBI Taxonomy" id="2527973"/>
    <lineage>
        <taxon>Bacteria</taxon>
        <taxon>Pseudomonadati</taxon>
        <taxon>Planctomycetota</taxon>
        <taxon>Planctomycetia</taxon>
        <taxon>Planctomycetales</taxon>
        <taxon>Planctomycetaceae</taxon>
        <taxon>Gimesia</taxon>
    </lineage>
</organism>
<sequence precursor="true">MYWRTIFFTLLVWCATGPASEAQAESGQLRAGACAVDVSPQLFPVSLRSGKAMDKSAIHDPLHARAIVLNDGKTVVAIAVLDALGAPPEMLNEAKLIASRKTGIPVDRILISSTHTHSAPPSNRTEGSPGDVAYREVLIKGLAQAIIQAFDQQQTASLGMASHDLPEEVFNRRWFLKPGKMPANPFGKMDIVKMNPGTSPAVLDRPAGPTDPELMVLSIQNQKRKPLALLANYALHYVGGIPKKHASADYFGEFARLMPSRLRAGQNFVAMMSNGASGDINNIPFLVNRPPREPFEQVRIVASKAADAAYFAYKKIETHQRDITIDMRERQVDLKYRRPSAEDVSAAQKVLALKDKNKIARLPKKAVNYARKVVQAHEREEDSLTVTIQAIRIGDYAIVGIPFETLVEIGLELKDRSPFARTMVIGLANGRHGYLPPPEQHRLGGYETWLGTNVVQKEASVILTDNLLEMLEELHLRK</sequence>
<accession>A0A517RDM8</accession>
<gene>
    <name evidence="2" type="ORF">Pan241w_20590</name>
</gene>
<feature type="signal peptide" evidence="1">
    <location>
        <begin position="1"/>
        <end position="24"/>
    </location>
</feature>
<evidence type="ECO:0000256" key="1">
    <source>
        <dbReference type="SAM" id="SignalP"/>
    </source>
</evidence>
<dbReference type="AlphaFoldDB" id="A0A517RDM8"/>
<dbReference type="EMBL" id="CP036269">
    <property type="protein sequence ID" value="QDT41979.1"/>
    <property type="molecule type" value="Genomic_DNA"/>
</dbReference>
<keyword evidence="3" id="KW-1185">Reference proteome</keyword>
<dbReference type="RefSeq" id="WP_198000439.1">
    <property type="nucleotide sequence ID" value="NZ_CP036269.1"/>
</dbReference>